<dbReference type="EMBL" id="CAJVPV010000332">
    <property type="protein sequence ID" value="CAG8451858.1"/>
    <property type="molecule type" value="Genomic_DNA"/>
</dbReference>
<dbReference type="GO" id="GO:0015631">
    <property type="term" value="F:tubulin binding"/>
    <property type="evidence" value="ECO:0007669"/>
    <property type="project" value="TreeGrafter"/>
</dbReference>
<dbReference type="GO" id="GO:0032065">
    <property type="term" value="P:maintenance of protein location in cell cortex"/>
    <property type="evidence" value="ECO:0007669"/>
    <property type="project" value="InterPro"/>
</dbReference>
<sequence length="1143" mass="126593">MDNVESSDNSSPATPTSRVNDSDGIKPDIVVSSPVTHSPRRTIYGSTALIKKQLQDQLNETALQLEKTANLGSALLKRKTEMEERMKELDKTEDDEVPQDLRDRIAALEQEAKALDTNTADAFIGAKGQSPGGLDISASGSSSSTATSSISTPAKGRNRYEKKGKGQKKDIELAAEIGHGLLQEVRRLTILLQEKEEGIKKLEIDKAELERTIEILTKQVRAKEEAEAQIKDDNWNLELMRQDLTNQLDELQQQLNRARNDYTKIEKALATATDVIEQLKDKEEKLMTNLEHLTNRHEKDMANNRRHVTALNREKNDLLKAVSDLKTQLDAISATKNIRKRTPEPGAEPTNGDGELSTNQEASGIPAVLQGKNLNLEETLKALNVAYRMIGSLRANLQKEKSEKYEVKKLLSDSQEQIEMMRHELHDLSAIGKANKKSQNGVSGTKNGPTDVNGDEESNDFEDSQSGDDDVIIIDDGEDEIIDKNNRPSSDMFKPRRRPDLISKNSRTSRGSGRTSSLLSRISNNKIDEDIPGVEEDEVENTEEVKARRAETLNILDPTVNINSSTKSSKSPQMSMNSQDVIEEPNSYDSTSNNRESVVRKIVNDLERNNSLSLNDNERKSSQESGNREREIKDDDFSSVYSFASANETNAGSNRGSKEPVVSKKTFRHVEVQTDPVVERSDSLSTIYTGKFTFGNRDTIYDTSGSNNDYQNTRQSVLLSPDDNSMDIKRFTLDLSSQPGHQTNVRSQQRPPVKSIQSNTENEGSQSNNQQDKQQNSNKPIDQVSSLDPPPRPSVGPPKPLVTQTQRPAPVNFGQQAGSPKIPQSLSNIQGQRGSDDLHDSSSYPNGSRSRGIGNTHNELSHHHTPSSGSVSTTSSTSTSPDATGRRSDSSHQDITGPGVGPTGTDPNIIHAITQTMIGEYLYKYTRSKFGGISDKRHKRFFWVHPYTKTLYWSNKDPGSYEPTDPKSKSGMSYFAYIESVDQVPDLNPSPPGIYQMSLVIKTPERELKFTAPSKERHDYWYTALSYLLQRHDETGQGQAAGRPSKVGSDPWDSQNSHNLHANTSPNGSLKGNNLREVKKKSSFSKLNSLFRRQDASSSLPNSPLSTESIDGQSKQLAVPGSSQNGMDDEDEDLENQVGESTT</sequence>
<feature type="region of interest" description="Disordered" evidence="2">
    <location>
        <begin position="1092"/>
        <end position="1143"/>
    </location>
</feature>
<dbReference type="GO" id="GO:0005543">
    <property type="term" value="F:phospholipid binding"/>
    <property type="evidence" value="ECO:0007669"/>
    <property type="project" value="InterPro"/>
</dbReference>
<dbReference type="GO" id="GO:0005739">
    <property type="term" value="C:mitochondrion"/>
    <property type="evidence" value="ECO:0007669"/>
    <property type="project" value="TreeGrafter"/>
</dbReference>
<dbReference type="SUPFAM" id="SSF50729">
    <property type="entry name" value="PH domain-like"/>
    <property type="match status" value="1"/>
</dbReference>
<name>A0A9N8VCZ6_9GLOM</name>
<feature type="compositionally biased region" description="Polar residues" evidence="2">
    <location>
        <begin position="802"/>
        <end position="833"/>
    </location>
</feature>
<dbReference type="OrthoDB" id="2149224at2759"/>
<feature type="compositionally biased region" description="Basic and acidic residues" evidence="2">
    <location>
        <begin position="158"/>
        <end position="168"/>
    </location>
</feature>
<feature type="region of interest" description="Disordered" evidence="2">
    <location>
        <begin position="735"/>
        <end position="908"/>
    </location>
</feature>
<dbReference type="InterPro" id="IPR001849">
    <property type="entry name" value="PH_domain"/>
</dbReference>
<feature type="compositionally biased region" description="Polar residues" evidence="2">
    <location>
        <begin position="735"/>
        <end position="764"/>
    </location>
</feature>
<feature type="region of interest" description="Disordered" evidence="2">
    <location>
        <begin position="334"/>
        <end position="359"/>
    </location>
</feature>
<protein>
    <submittedName>
        <fullName evidence="4">10255_t:CDS:1</fullName>
    </submittedName>
</protein>
<proteinExistence type="predicted"/>
<feature type="region of interest" description="Disordered" evidence="2">
    <location>
        <begin position="126"/>
        <end position="168"/>
    </location>
</feature>
<dbReference type="InterPro" id="IPR024774">
    <property type="entry name" value="PH_dom-Mcp5-type"/>
</dbReference>
<feature type="region of interest" description="Disordered" evidence="2">
    <location>
        <begin position="549"/>
        <end position="578"/>
    </location>
</feature>
<organism evidence="4 5">
    <name type="scientific">Acaulospora morrowiae</name>
    <dbReference type="NCBI Taxonomy" id="94023"/>
    <lineage>
        <taxon>Eukaryota</taxon>
        <taxon>Fungi</taxon>
        <taxon>Fungi incertae sedis</taxon>
        <taxon>Mucoromycota</taxon>
        <taxon>Glomeromycotina</taxon>
        <taxon>Glomeromycetes</taxon>
        <taxon>Diversisporales</taxon>
        <taxon>Acaulosporaceae</taxon>
        <taxon>Acaulospora</taxon>
    </lineage>
</organism>
<feature type="compositionally biased region" description="Polar residues" evidence="2">
    <location>
        <begin position="437"/>
        <end position="450"/>
    </location>
</feature>
<feature type="compositionally biased region" description="Polar residues" evidence="2">
    <location>
        <begin position="1052"/>
        <end position="1072"/>
    </location>
</feature>
<feature type="compositionally biased region" description="Polar residues" evidence="2">
    <location>
        <begin position="1096"/>
        <end position="1126"/>
    </location>
</feature>
<evidence type="ECO:0000259" key="3">
    <source>
        <dbReference type="PROSITE" id="PS50003"/>
    </source>
</evidence>
<feature type="compositionally biased region" description="Low complexity" evidence="2">
    <location>
        <begin position="765"/>
        <end position="779"/>
    </location>
</feature>
<feature type="compositionally biased region" description="Low complexity" evidence="2">
    <location>
        <begin position="136"/>
        <end position="152"/>
    </location>
</feature>
<feature type="compositionally biased region" description="Pro residues" evidence="2">
    <location>
        <begin position="788"/>
        <end position="800"/>
    </location>
</feature>
<dbReference type="AlphaFoldDB" id="A0A9N8VCZ6"/>
<dbReference type="GO" id="GO:0005938">
    <property type="term" value="C:cell cortex"/>
    <property type="evidence" value="ECO:0007669"/>
    <property type="project" value="InterPro"/>
</dbReference>
<evidence type="ECO:0000313" key="5">
    <source>
        <dbReference type="Proteomes" id="UP000789342"/>
    </source>
</evidence>
<evidence type="ECO:0000256" key="1">
    <source>
        <dbReference type="SAM" id="Coils"/>
    </source>
</evidence>
<dbReference type="Proteomes" id="UP000789342">
    <property type="component" value="Unassembled WGS sequence"/>
</dbReference>
<comment type="caution">
    <text evidence="4">The sequence shown here is derived from an EMBL/GenBank/DDBJ whole genome shotgun (WGS) entry which is preliminary data.</text>
</comment>
<feature type="compositionally biased region" description="Polar residues" evidence="2">
    <location>
        <begin position="841"/>
        <end position="858"/>
    </location>
</feature>
<dbReference type="Gene3D" id="2.30.29.30">
    <property type="entry name" value="Pleckstrin-homology domain (PH domain)/Phosphotyrosine-binding domain (PTB)"/>
    <property type="match status" value="1"/>
</dbReference>
<feature type="compositionally biased region" description="Polar residues" evidence="2">
    <location>
        <begin position="1"/>
        <end position="19"/>
    </location>
</feature>
<evidence type="ECO:0000313" key="4">
    <source>
        <dbReference type="EMBL" id="CAG8451858.1"/>
    </source>
</evidence>
<feature type="region of interest" description="Disordered" evidence="2">
    <location>
        <begin position="1"/>
        <end position="40"/>
    </location>
</feature>
<dbReference type="GO" id="GO:0000226">
    <property type="term" value="P:microtubule cytoskeleton organization"/>
    <property type="evidence" value="ECO:0007669"/>
    <property type="project" value="TreeGrafter"/>
</dbReference>
<reference evidence="4" key="1">
    <citation type="submission" date="2021-06" db="EMBL/GenBank/DDBJ databases">
        <authorList>
            <person name="Kallberg Y."/>
            <person name="Tangrot J."/>
            <person name="Rosling A."/>
        </authorList>
    </citation>
    <scope>NUCLEOTIDE SEQUENCE</scope>
    <source>
        <strain evidence="4">CL551</strain>
    </source>
</reference>
<feature type="coiled-coil region" evidence="1">
    <location>
        <begin position="185"/>
        <end position="328"/>
    </location>
</feature>
<dbReference type="InterPro" id="IPR053005">
    <property type="entry name" value="Nuclear_Pos-Cytoskel_Interact"/>
</dbReference>
<feature type="domain" description="PH" evidence="3">
    <location>
        <begin position="915"/>
        <end position="1030"/>
    </location>
</feature>
<feature type="compositionally biased region" description="Basic and acidic residues" evidence="2">
    <location>
        <begin position="616"/>
        <end position="636"/>
    </location>
</feature>
<dbReference type="Gene3D" id="1.10.287.1490">
    <property type="match status" value="1"/>
</dbReference>
<dbReference type="InterPro" id="IPR011993">
    <property type="entry name" value="PH-like_dom_sf"/>
</dbReference>
<dbReference type="PROSITE" id="PS50003">
    <property type="entry name" value="PH_DOMAIN"/>
    <property type="match status" value="1"/>
</dbReference>
<accession>A0A9N8VCZ6</accession>
<feature type="region of interest" description="Disordered" evidence="2">
    <location>
        <begin position="433"/>
        <end position="518"/>
    </location>
</feature>
<dbReference type="Pfam" id="PF12814">
    <property type="entry name" value="Mcp5_PH"/>
    <property type="match status" value="1"/>
</dbReference>
<feature type="region of interest" description="Disordered" evidence="2">
    <location>
        <begin position="1035"/>
        <end position="1074"/>
    </location>
</feature>
<keyword evidence="5" id="KW-1185">Reference proteome</keyword>
<dbReference type="PANTHER" id="PTHR28190:SF1">
    <property type="entry name" value="NUCLEAR MIGRATION PROTEIN NUM1"/>
    <property type="match status" value="1"/>
</dbReference>
<feature type="compositionally biased region" description="Acidic residues" evidence="2">
    <location>
        <begin position="453"/>
        <end position="481"/>
    </location>
</feature>
<dbReference type="PANTHER" id="PTHR28190">
    <property type="entry name" value="NUCLEAR MIGRATION PROTEIN NUM1"/>
    <property type="match status" value="1"/>
</dbReference>
<dbReference type="CDD" id="cd13365">
    <property type="entry name" value="PH_PLC_plant-like"/>
    <property type="match status" value="1"/>
</dbReference>
<dbReference type="SMART" id="SM00233">
    <property type="entry name" value="PH"/>
    <property type="match status" value="1"/>
</dbReference>
<feature type="region of interest" description="Disordered" evidence="2">
    <location>
        <begin position="609"/>
        <end position="636"/>
    </location>
</feature>
<feature type="compositionally biased region" description="Low complexity" evidence="2">
    <location>
        <begin position="866"/>
        <end position="880"/>
    </location>
</feature>
<feature type="compositionally biased region" description="Low complexity" evidence="2">
    <location>
        <begin position="506"/>
        <end position="518"/>
    </location>
</feature>
<evidence type="ECO:0000256" key="2">
    <source>
        <dbReference type="SAM" id="MobiDB-lite"/>
    </source>
</evidence>
<keyword evidence="1" id="KW-0175">Coiled coil</keyword>
<gene>
    <name evidence="4" type="ORF">AMORRO_LOCUS938</name>
</gene>